<gene>
    <name evidence="1" type="ORF">E2C01_079810</name>
</gene>
<organism evidence="1 2">
    <name type="scientific">Portunus trituberculatus</name>
    <name type="common">Swimming crab</name>
    <name type="synonym">Neptunus trituberculatus</name>
    <dbReference type="NCBI Taxonomy" id="210409"/>
    <lineage>
        <taxon>Eukaryota</taxon>
        <taxon>Metazoa</taxon>
        <taxon>Ecdysozoa</taxon>
        <taxon>Arthropoda</taxon>
        <taxon>Crustacea</taxon>
        <taxon>Multicrustacea</taxon>
        <taxon>Malacostraca</taxon>
        <taxon>Eumalacostraca</taxon>
        <taxon>Eucarida</taxon>
        <taxon>Decapoda</taxon>
        <taxon>Pleocyemata</taxon>
        <taxon>Brachyura</taxon>
        <taxon>Eubrachyura</taxon>
        <taxon>Portunoidea</taxon>
        <taxon>Portunidae</taxon>
        <taxon>Portuninae</taxon>
        <taxon>Portunus</taxon>
    </lineage>
</organism>
<reference evidence="1 2" key="1">
    <citation type="submission" date="2019-05" db="EMBL/GenBank/DDBJ databases">
        <title>Another draft genome of Portunus trituberculatus and its Hox gene families provides insights of decapod evolution.</title>
        <authorList>
            <person name="Jeong J.-H."/>
            <person name="Song I."/>
            <person name="Kim S."/>
            <person name="Choi T."/>
            <person name="Kim D."/>
            <person name="Ryu S."/>
            <person name="Kim W."/>
        </authorList>
    </citation>
    <scope>NUCLEOTIDE SEQUENCE [LARGE SCALE GENOMIC DNA]</scope>
    <source>
        <tissue evidence="1">Muscle</tissue>
    </source>
</reference>
<dbReference type="AlphaFoldDB" id="A0A5B7IMG3"/>
<comment type="caution">
    <text evidence="1">The sequence shown here is derived from an EMBL/GenBank/DDBJ whole genome shotgun (WGS) entry which is preliminary data.</text>
</comment>
<proteinExistence type="predicted"/>
<sequence>MFVERKSILKILTLLTPISCPSMTRGTENLKHPINMTAPSPLALLWGRTLCYGTACGVSSPALPYTYTLLVQCGEGDVC</sequence>
<name>A0A5B7IMG3_PORTR</name>
<evidence type="ECO:0000313" key="2">
    <source>
        <dbReference type="Proteomes" id="UP000324222"/>
    </source>
</evidence>
<dbReference type="Proteomes" id="UP000324222">
    <property type="component" value="Unassembled WGS sequence"/>
</dbReference>
<accession>A0A5B7IMG3</accession>
<keyword evidence="2" id="KW-1185">Reference proteome</keyword>
<evidence type="ECO:0000313" key="1">
    <source>
        <dbReference type="EMBL" id="MPC85052.1"/>
    </source>
</evidence>
<dbReference type="EMBL" id="VSRR010067167">
    <property type="protein sequence ID" value="MPC85052.1"/>
    <property type="molecule type" value="Genomic_DNA"/>
</dbReference>
<protein>
    <submittedName>
        <fullName evidence="1">Uncharacterized protein</fullName>
    </submittedName>
</protein>